<keyword evidence="5" id="KW-0489">Methyltransferase</keyword>
<evidence type="ECO:0000313" key="11">
    <source>
        <dbReference type="Proteomes" id="UP001521116"/>
    </source>
</evidence>
<sequence>MLWGTYVRTTAIDRLVERFLATSPDQPKQIVSLGAGSDTRFFRILSTRSSAPLVYHEIDFPANTRQKISAIKRTPTLLSVITSHLANPAEVTISDDFTSLHSPVYNVHPLDLRSLASKPPEAESSASLPELPNISPTTPTLILSECCLIYLPPDDADSIVANLTARLIPAPTPLSIILYEPIKPNDSFGKVMISNLARRGIVLQTLKKYSSLYRQCERLKRSGFASGQAAAEVDFIWKNWITDVDMAEIDKKVEEHLDEVEELLKIRDEKSTRWSDGLRGGKLELVHARIDEAPTYETISYVWGGSDKSQNVQLAHDLTLPLTETLHRLLP</sequence>
<evidence type="ECO:0000256" key="7">
    <source>
        <dbReference type="ARBA" id="ARBA00022691"/>
    </source>
</evidence>
<evidence type="ECO:0000313" key="10">
    <source>
        <dbReference type="EMBL" id="KAL1632127.1"/>
    </source>
</evidence>
<comment type="catalytic activity">
    <reaction evidence="1">
        <text>[phosphatase 2A protein]-C-terminal L-leucine + S-adenosyl-L-methionine = [phosphatase 2A protein]-C-terminal L-leucine methyl ester + S-adenosyl-L-homocysteine</text>
        <dbReference type="Rhea" id="RHEA:48544"/>
        <dbReference type="Rhea" id="RHEA-COMP:12134"/>
        <dbReference type="Rhea" id="RHEA-COMP:12135"/>
        <dbReference type="ChEBI" id="CHEBI:57856"/>
        <dbReference type="ChEBI" id="CHEBI:59789"/>
        <dbReference type="ChEBI" id="CHEBI:90516"/>
        <dbReference type="ChEBI" id="CHEBI:90517"/>
        <dbReference type="EC" id="2.1.1.233"/>
    </reaction>
</comment>
<evidence type="ECO:0000256" key="6">
    <source>
        <dbReference type="ARBA" id="ARBA00022679"/>
    </source>
</evidence>
<gene>
    <name evidence="10" type="primary">PPM1</name>
    <name evidence="10" type="ORF">SLS56_004016</name>
</gene>
<evidence type="ECO:0000256" key="4">
    <source>
        <dbReference type="ARBA" id="ARBA00017497"/>
    </source>
</evidence>
<evidence type="ECO:0000256" key="3">
    <source>
        <dbReference type="ARBA" id="ARBA00012834"/>
    </source>
</evidence>
<dbReference type="GO" id="GO:0016740">
    <property type="term" value="F:transferase activity"/>
    <property type="evidence" value="ECO:0007669"/>
    <property type="project" value="UniProtKB-KW"/>
</dbReference>
<dbReference type="InterPro" id="IPR016651">
    <property type="entry name" value="LCMT1"/>
</dbReference>
<proteinExistence type="inferred from homology"/>
<comment type="similarity">
    <text evidence="2">Belongs to the methyltransferase superfamily. LCMT family.</text>
</comment>
<dbReference type="Pfam" id="PF04072">
    <property type="entry name" value="LCM"/>
    <property type="match status" value="1"/>
</dbReference>
<evidence type="ECO:0000256" key="5">
    <source>
        <dbReference type="ARBA" id="ARBA00022603"/>
    </source>
</evidence>
<accession>A0ABR3SXR4</accession>
<dbReference type="EMBL" id="JAJVDC020000034">
    <property type="protein sequence ID" value="KAL1632127.1"/>
    <property type="molecule type" value="Genomic_DNA"/>
</dbReference>
<keyword evidence="11" id="KW-1185">Reference proteome</keyword>
<comment type="caution">
    <text evidence="10">The sequence shown here is derived from an EMBL/GenBank/DDBJ whole genome shotgun (WGS) entry which is preliminary data.</text>
</comment>
<dbReference type="PANTHER" id="PTHR13600">
    <property type="entry name" value="LEUCINE CARBOXYL METHYLTRANSFERASE"/>
    <property type="match status" value="1"/>
</dbReference>
<evidence type="ECO:0000256" key="1">
    <source>
        <dbReference type="ARBA" id="ARBA00000724"/>
    </source>
</evidence>
<dbReference type="InterPro" id="IPR029063">
    <property type="entry name" value="SAM-dependent_MTases_sf"/>
</dbReference>
<protein>
    <recommendedName>
        <fullName evidence="4">Leucine carboxyl methyltransferase 1</fullName>
        <ecNumber evidence="3">2.1.1.233</ecNumber>
    </recommendedName>
    <alternativeName>
        <fullName evidence="8">Protein phosphatase methyltransferase 1</fullName>
    </alternativeName>
    <alternativeName>
        <fullName evidence="9">[Phosphatase 2A protein]-leucine-carboxy methyltransferase 1</fullName>
    </alternativeName>
</protein>
<dbReference type="PANTHER" id="PTHR13600:SF21">
    <property type="entry name" value="LEUCINE CARBOXYL METHYLTRANSFERASE 1"/>
    <property type="match status" value="1"/>
</dbReference>
<evidence type="ECO:0000256" key="9">
    <source>
        <dbReference type="ARBA" id="ARBA00032526"/>
    </source>
</evidence>
<evidence type="ECO:0000256" key="8">
    <source>
        <dbReference type="ARBA" id="ARBA00029681"/>
    </source>
</evidence>
<dbReference type="EC" id="2.1.1.233" evidence="3"/>
<dbReference type="Gene3D" id="3.40.50.150">
    <property type="entry name" value="Vaccinia Virus protein VP39"/>
    <property type="match status" value="1"/>
</dbReference>
<dbReference type="Proteomes" id="UP001521116">
    <property type="component" value="Unassembled WGS sequence"/>
</dbReference>
<dbReference type="InterPro" id="IPR007213">
    <property type="entry name" value="Ppm1/Ppm2/Tcmp"/>
</dbReference>
<reference evidence="10 11" key="1">
    <citation type="submission" date="2024-02" db="EMBL/GenBank/DDBJ databases">
        <title>De novo assembly and annotation of 12 fungi associated with fruit tree decline syndrome in Ontario, Canada.</title>
        <authorList>
            <person name="Sulman M."/>
            <person name="Ellouze W."/>
            <person name="Ilyukhin E."/>
        </authorList>
    </citation>
    <scope>NUCLEOTIDE SEQUENCE [LARGE SCALE GENOMIC DNA]</scope>
    <source>
        <strain evidence="10 11">M1-105</strain>
    </source>
</reference>
<dbReference type="SUPFAM" id="SSF53335">
    <property type="entry name" value="S-adenosyl-L-methionine-dependent methyltransferases"/>
    <property type="match status" value="1"/>
</dbReference>
<name>A0ABR3SXR4_9PEZI</name>
<evidence type="ECO:0000256" key="2">
    <source>
        <dbReference type="ARBA" id="ARBA00010703"/>
    </source>
</evidence>
<keyword evidence="7" id="KW-0949">S-adenosyl-L-methionine</keyword>
<organism evidence="10 11">
    <name type="scientific">Neofusicoccum ribis</name>
    <dbReference type="NCBI Taxonomy" id="45134"/>
    <lineage>
        <taxon>Eukaryota</taxon>
        <taxon>Fungi</taxon>
        <taxon>Dikarya</taxon>
        <taxon>Ascomycota</taxon>
        <taxon>Pezizomycotina</taxon>
        <taxon>Dothideomycetes</taxon>
        <taxon>Dothideomycetes incertae sedis</taxon>
        <taxon>Botryosphaeriales</taxon>
        <taxon>Botryosphaeriaceae</taxon>
        <taxon>Neofusicoccum</taxon>
    </lineage>
</organism>
<keyword evidence="6 10" id="KW-0808">Transferase</keyword>